<dbReference type="InterPro" id="IPR037272">
    <property type="entry name" value="SNS_sf"/>
</dbReference>
<dbReference type="PANTHER" id="PTHR11616">
    <property type="entry name" value="SODIUM/CHLORIDE DEPENDENT TRANSPORTER"/>
    <property type="match status" value="1"/>
</dbReference>
<feature type="transmembrane region" description="Helical" evidence="9">
    <location>
        <begin position="151"/>
        <end position="168"/>
    </location>
</feature>
<accession>A0A3P6PZS0</accession>
<feature type="transmembrane region" description="Helical" evidence="9">
    <location>
        <begin position="60"/>
        <end position="81"/>
    </location>
</feature>
<dbReference type="PANTHER" id="PTHR11616:SF321">
    <property type="entry name" value="SODIUM-DEPENDENT NUTRIENT AMINO ACID TRANSPORTER 1-RELATED"/>
    <property type="match status" value="1"/>
</dbReference>
<evidence type="ECO:0000256" key="1">
    <source>
        <dbReference type="ARBA" id="ARBA00004141"/>
    </source>
</evidence>
<feature type="binding site" evidence="8">
    <location>
        <position position="168"/>
    </location>
    <ligand>
        <name>Na(+)</name>
        <dbReference type="ChEBI" id="CHEBI:29101"/>
        <label>1</label>
    </ligand>
</feature>
<keyword evidence="8" id="KW-0915">Sodium</keyword>
<evidence type="ECO:0000256" key="8">
    <source>
        <dbReference type="PIRSR" id="PIRSR600175-1"/>
    </source>
</evidence>
<dbReference type="OrthoDB" id="6581954at2759"/>
<feature type="binding site" evidence="8">
    <location>
        <position position="67"/>
    </location>
    <ligand>
        <name>Na(+)</name>
        <dbReference type="ChEBI" id="CHEBI:29101"/>
        <label>1</label>
    </ligand>
</feature>
<evidence type="ECO:0000256" key="5">
    <source>
        <dbReference type="ARBA" id="ARBA00022989"/>
    </source>
</evidence>
<dbReference type="EMBL" id="UYRU01003227">
    <property type="protein sequence ID" value="VDK35433.1"/>
    <property type="molecule type" value="Genomic_DNA"/>
</dbReference>
<dbReference type="Proteomes" id="UP000281553">
    <property type="component" value="Unassembled WGS sequence"/>
</dbReference>
<keyword evidence="5 9" id="KW-1133">Transmembrane helix</keyword>
<dbReference type="SUPFAM" id="SSF161070">
    <property type="entry name" value="SNF-like"/>
    <property type="match status" value="1"/>
</dbReference>
<dbReference type="GO" id="GO:0089718">
    <property type="term" value="P:amino acid import across plasma membrane"/>
    <property type="evidence" value="ECO:0007669"/>
    <property type="project" value="TreeGrafter"/>
</dbReference>
<feature type="binding site" evidence="8">
    <location>
        <position position="99"/>
    </location>
    <ligand>
        <name>Na(+)</name>
        <dbReference type="ChEBI" id="CHEBI:29101"/>
        <label>1</label>
    </ligand>
</feature>
<proteinExistence type="inferred from homology"/>
<evidence type="ECO:0000256" key="9">
    <source>
        <dbReference type="SAM" id="Phobius"/>
    </source>
</evidence>
<keyword evidence="6 9" id="KW-0472">Membrane</keyword>
<keyword evidence="3" id="KW-0813">Transport</keyword>
<dbReference type="GO" id="GO:0046872">
    <property type="term" value="F:metal ion binding"/>
    <property type="evidence" value="ECO:0007669"/>
    <property type="project" value="UniProtKB-KW"/>
</dbReference>
<evidence type="ECO:0000313" key="11">
    <source>
        <dbReference type="Proteomes" id="UP000281553"/>
    </source>
</evidence>
<name>A0A3P6PZS0_DIBLA</name>
<keyword evidence="4 9" id="KW-0812">Transmembrane</keyword>
<evidence type="ECO:0000256" key="4">
    <source>
        <dbReference type="ARBA" id="ARBA00022692"/>
    </source>
</evidence>
<keyword evidence="11" id="KW-1185">Reference proteome</keyword>
<dbReference type="Pfam" id="PF00209">
    <property type="entry name" value="SNF"/>
    <property type="match status" value="1"/>
</dbReference>
<dbReference type="InterPro" id="IPR000175">
    <property type="entry name" value="Na/ntran_symport"/>
</dbReference>
<evidence type="ECO:0000256" key="6">
    <source>
        <dbReference type="ARBA" id="ARBA00023136"/>
    </source>
</evidence>
<evidence type="ECO:0000256" key="7">
    <source>
        <dbReference type="ARBA" id="ARBA00023180"/>
    </source>
</evidence>
<dbReference type="AlphaFoldDB" id="A0A3P6PZS0"/>
<feature type="transmembrane region" description="Helical" evidence="9">
    <location>
        <begin position="12"/>
        <end position="32"/>
    </location>
</feature>
<organism evidence="10 11">
    <name type="scientific">Dibothriocephalus latus</name>
    <name type="common">Fish tapeworm</name>
    <name type="synonym">Diphyllobothrium latum</name>
    <dbReference type="NCBI Taxonomy" id="60516"/>
    <lineage>
        <taxon>Eukaryota</taxon>
        <taxon>Metazoa</taxon>
        <taxon>Spiralia</taxon>
        <taxon>Lophotrochozoa</taxon>
        <taxon>Platyhelminthes</taxon>
        <taxon>Cestoda</taxon>
        <taxon>Eucestoda</taxon>
        <taxon>Diphyllobothriidea</taxon>
        <taxon>Diphyllobothriidae</taxon>
        <taxon>Dibothriocephalus</taxon>
    </lineage>
</organism>
<comment type="similarity">
    <text evidence="2">Belongs to the sodium:neurotransmitter symporter (SNF) (TC 2.A.22) family.</text>
</comment>
<dbReference type="GO" id="GO:0005886">
    <property type="term" value="C:plasma membrane"/>
    <property type="evidence" value="ECO:0007669"/>
    <property type="project" value="TreeGrafter"/>
</dbReference>
<dbReference type="GO" id="GO:0005283">
    <property type="term" value="F:amino acid:sodium symporter activity"/>
    <property type="evidence" value="ECO:0007669"/>
    <property type="project" value="TreeGrafter"/>
</dbReference>
<gene>
    <name evidence="10" type="ORF">DILT_LOCUS684</name>
</gene>
<keyword evidence="8" id="KW-0479">Metal-binding</keyword>
<reference evidence="10 11" key="1">
    <citation type="submission" date="2018-11" db="EMBL/GenBank/DDBJ databases">
        <authorList>
            <consortium name="Pathogen Informatics"/>
        </authorList>
    </citation>
    <scope>NUCLEOTIDE SEQUENCE [LARGE SCALE GENOMIC DNA]</scope>
</reference>
<evidence type="ECO:0000256" key="2">
    <source>
        <dbReference type="ARBA" id="ARBA00006459"/>
    </source>
</evidence>
<comment type="subcellular location">
    <subcellularLocation>
        <location evidence="1">Membrane</location>
        <topology evidence="1">Multi-pass membrane protein</topology>
    </subcellularLocation>
</comment>
<dbReference type="PROSITE" id="PS50267">
    <property type="entry name" value="NA_NEUROTRAN_SYMP_3"/>
    <property type="match status" value="1"/>
</dbReference>
<evidence type="ECO:0000256" key="3">
    <source>
        <dbReference type="ARBA" id="ARBA00022448"/>
    </source>
</evidence>
<sequence>MIHRKILHAPASYFTAIFPYIMLTILLIRVALLPGSLDGVKYYLTPNFAELKDATAWTDAATQLFFSLSCCNGGLITLSSYNKFNNNCCRDAILVACINCLTSIYAGFVVFATLGFMAASRGVGIEDVVGSGPGLVFIVYPEALDQMPLPAVWSVFFFLMLVTLGMGSEFPMVETLISTAQDEIRQYGYLQTKASQIIFR</sequence>
<protein>
    <recommendedName>
        <fullName evidence="12">Transporter</fullName>
    </recommendedName>
</protein>
<feature type="transmembrane region" description="Helical" evidence="9">
    <location>
        <begin position="93"/>
        <end position="119"/>
    </location>
</feature>
<dbReference type="PRINTS" id="PR00176">
    <property type="entry name" value="NANEUSMPORT"/>
</dbReference>
<evidence type="ECO:0008006" key="12">
    <source>
        <dbReference type="Google" id="ProtNLM"/>
    </source>
</evidence>
<keyword evidence="7" id="KW-0325">Glycoprotein</keyword>
<feature type="binding site" evidence="8">
    <location>
        <position position="164"/>
    </location>
    <ligand>
        <name>Na(+)</name>
        <dbReference type="ChEBI" id="CHEBI:29101"/>
        <label>1</label>
    </ligand>
</feature>
<evidence type="ECO:0000313" key="10">
    <source>
        <dbReference type="EMBL" id="VDK35433.1"/>
    </source>
</evidence>